<dbReference type="PANTHER" id="PTHR46991:SF26">
    <property type="entry name" value="SHSP DOMAIN-CONTAINING PROTEIN"/>
    <property type="match status" value="1"/>
</dbReference>
<protein>
    <recommendedName>
        <fullName evidence="4">SHSP domain-containing protein</fullName>
    </recommendedName>
</protein>
<dbReference type="EMBL" id="JAGKQM010000006">
    <property type="protein sequence ID" value="KAH0924150.1"/>
    <property type="molecule type" value="Genomic_DNA"/>
</dbReference>
<dbReference type="SUPFAM" id="SSF49764">
    <property type="entry name" value="HSP20-like chaperones"/>
    <property type="match status" value="2"/>
</dbReference>
<evidence type="ECO:0000313" key="2">
    <source>
        <dbReference type="EMBL" id="KAH0924150.1"/>
    </source>
</evidence>
<dbReference type="InterPro" id="IPR044656">
    <property type="entry name" value="HSP14.7/HSP23.5/HSP23.6-like"/>
</dbReference>
<feature type="compositionally biased region" description="Gly residues" evidence="1">
    <location>
        <begin position="1"/>
        <end position="10"/>
    </location>
</feature>
<evidence type="ECO:0000256" key="1">
    <source>
        <dbReference type="SAM" id="MobiDB-lite"/>
    </source>
</evidence>
<comment type="caution">
    <text evidence="2">The sequence shown here is derived from an EMBL/GenBank/DDBJ whole genome shotgun (WGS) entry which is preliminary data.</text>
</comment>
<evidence type="ECO:0008006" key="4">
    <source>
        <dbReference type="Google" id="ProtNLM"/>
    </source>
</evidence>
<evidence type="ECO:0000313" key="3">
    <source>
        <dbReference type="Proteomes" id="UP000824890"/>
    </source>
</evidence>
<sequence length="392" mass="44301">MTGSSGGGPGYSHKDWPKHFPPIPRNQFQKSGNQSVYEVKETKTARVARIDTPGCTVSSLTYWIDGRNLHFFAGEPDMPEYGYDGRKYGGTMVFDPVAYDMEKARAKLVNGVLWITVPKIQRVNAKAVTIEKVLNFKTTVDDMLKEKERERRRRREMASVIDLSRIYIPGRLHATNNQFQRYGPKGFMEIKVLHDDNLYVRVDLPGVPDDAIRYRVDAVRQKVVFFSGEETLRAGDKVDDVREYSGTAGLGCDCCEITGVDAKMKDGVLRMILSRVKVKDHDNKCTHFLPPNTGKSGRYDIGDSAVDMVEVEDHPFVVKGRKGTFTSARTSDGCYHFSVDLPGVSSDDIFVLPNENEFKFIAENKSVYEHDESCRIFIGAVNMLRVFNFFST</sequence>
<feature type="compositionally biased region" description="Polar residues" evidence="1">
    <location>
        <begin position="26"/>
        <end position="35"/>
    </location>
</feature>
<dbReference type="PANTHER" id="PTHR46991">
    <property type="entry name" value="23.5 KDA HEAT SHOCK PROTEIN, MITOCHONDRIAL"/>
    <property type="match status" value="1"/>
</dbReference>
<organism evidence="2 3">
    <name type="scientific">Brassica napus</name>
    <name type="common">Rape</name>
    <dbReference type="NCBI Taxonomy" id="3708"/>
    <lineage>
        <taxon>Eukaryota</taxon>
        <taxon>Viridiplantae</taxon>
        <taxon>Streptophyta</taxon>
        <taxon>Embryophyta</taxon>
        <taxon>Tracheophyta</taxon>
        <taxon>Spermatophyta</taxon>
        <taxon>Magnoliopsida</taxon>
        <taxon>eudicotyledons</taxon>
        <taxon>Gunneridae</taxon>
        <taxon>Pentapetalae</taxon>
        <taxon>rosids</taxon>
        <taxon>malvids</taxon>
        <taxon>Brassicales</taxon>
        <taxon>Brassicaceae</taxon>
        <taxon>Brassiceae</taxon>
        <taxon>Brassica</taxon>
    </lineage>
</organism>
<dbReference type="Proteomes" id="UP000824890">
    <property type="component" value="Unassembled WGS sequence"/>
</dbReference>
<proteinExistence type="predicted"/>
<keyword evidence="3" id="KW-1185">Reference proteome</keyword>
<dbReference type="InterPro" id="IPR008978">
    <property type="entry name" value="HSP20-like_chaperone"/>
</dbReference>
<name>A0ABQ8D467_BRANA</name>
<accession>A0ABQ8D467</accession>
<dbReference type="Gene3D" id="2.60.40.790">
    <property type="match status" value="2"/>
</dbReference>
<gene>
    <name evidence="2" type="ORF">HID58_024168</name>
</gene>
<dbReference type="CDD" id="cd06464">
    <property type="entry name" value="ACD_sHsps-like"/>
    <property type="match status" value="2"/>
</dbReference>
<feature type="region of interest" description="Disordered" evidence="1">
    <location>
        <begin position="1"/>
        <end position="35"/>
    </location>
</feature>
<reference evidence="2 3" key="1">
    <citation type="submission" date="2021-05" db="EMBL/GenBank/DDBJ databases">
        <title>Genome Assembly of Synthetic Allotetraploid Brassica napus Reveals Homoeologous Exchanges between Subgenomes.</title>
        <authorList>
            <person name="Davis J.T."/>
        </authorList>
    </citation>
    <scope>NUCLEOTIDE SEQUENCE [LARGE SCALE GENOMIC DNA]</scope>
    <source>
        <strain evidence="3">cv. Da-Ae</strain>
        <tissue evidence="2">Seedling</tissue>
    </source>
</reference>